<evidence type="ECO:0000256" key="1">
    <source>
        <dbReference type="SAM" id="Phobius"/>
    </source>
</evidence>
<keyword evidence="1" id="KW-0812">Transmembrane</keyword>
<feature type="transmembrane region" description="Helical" evidence="1">
    <location>
        <begin position="135"/>
        <end position="152"/>
    </location>
</feature>
<evidence type="ECO:0000313" key="3">
    <source>
        <dbReference type="Proteomes" id="UP001296921"/>
    </source>
</evidence>
<gene>
    <name evidence="2" type="ORF">I2494_09255</name>
</gene>
<keyword evidence="3" id="KW-1185">Reference proteome</keyword>
<dbReference type="RefSeq" id="WP_218466569.1">
    <property type="nucleotide sequence ID" value="NZ_JADRCR010000004.1"/>
</dbReference>
<accession>A0ABS1IQ65</accession>
<feature type="transmembrane region" description="Helical" evidence="1">
    <location>
        <begin position="103"/>
        <end position="123"/>
    </location>
</feature>
<name>A0ABS1IQ65_9GAMM</name>
<feature type="transmembrane region" description="Helical" evidence="1">
    <location>
        <begin position="67"/>
        <end position="91"/>
    </location>
</feature>
<dbReference type="InterPro" id="IPR019690">
    <property type="entry name" value="DUF2569"/>
</dbReference>
<sequence>MKCIHCHENEPNKESGLCDNCEEKESSKINGILYLPALGLCLAAVLAPINFIKYLNMLSGDLPGYVAYYLYLGILILLIDLFITYFTVWSFFKKKKNIKKVIIPYYIFNTVVTLYFTVFASYLFKMPLDTPDIRALTSAAVGLIFWTPYFLFSKRIPVVFSK</sequence>
<evidence type="ECO:0000313" key="2">
    <source>
        <dbReference type="EMBL" id="MBK5143902.1"/>
    </source>
</evidence>
<proteinExistence type="predicted"/>
<keyword evidence="1" id="KW-0472">Membrane</keyword>
<protein>
    <submittedName>
        <fullName evidence="2">DUF2569 family protein</fullName>
    </submittedName>
</protein>
<feature type="transmembrane region" description="Helical" evidence="1">
    <location>
        <begin position="32"/>
        <end position="55"/>
    </location>
</feature>
<organism evidence="2 3">
    <name type="scientific">Limnobaculum allomyrinae</name>
    <dbReference type="NCBI Taxonomy" id="2791986"/>
    <lineage>
        <taxon>Bacteria</taxon>
        <taxon>Pseudomonadati</taxon>
        <taxon>Pseudomonadota</taxon>
        <taxon>Gammaproteobacteria</taxon>
        <taxon>Enterobacterales</taxon>
        <taxon>Budviciaceae</taxon>
        <taxon>Limnobaculum</taxon>
    </lineage>
</organism>
<keyword evidence="1" id="KW-1133">Transmembrane helix</keyword>
<dbReference type="Pfam" id="PF10754">
    <property type="entry name" value="DUF2569"/>
    <property type="match status" value="1"/>
</dbReference>
<dbReference type="Proteomes" id="UP001296921">
    <property type="component" value="Unassembled WGS sequence"/>
</dbReference>
<comment type="caution">
    <text evidence="2">The sequence shown here is derived from an EMBL/GenBank/DDBJ whole genome shotgun (WGS) entry which is preliminary data.</text>
</comment>
<reference evidence="2 3" key="1">
    <citation type="submission" date="2020-11" db="EMBL/GenBank/DDBJ databases">
        <title>Insectihabitans protaetiae gen. nov. sp. nov. and Insectihabitans allomyrinae sp. nov., isolated from larvae of Protaetia brevitarsis seulensis and Allomyrina dichotoma, respectively.</title>
        <authorList>
            <person name="Lee S.D."/>
            <person name="Byeon Y.-S."/>
            <person name="Kim S.-M."/>
            <person name="Yang H.L."/>
            <person name="Kim I.S."/>
        </authorList>
    </citation>
    <scope>NUCLEOTIDE SEQUENCE [LARGE SCALE GENOMIC DNA]</scope>
    <source>
        <strain evidence="2 3">BWR-B9</strain>
    </source>
</reference>
<dbReference type="EMBL" id="JADRCR010000004">
    <property type="protein sequence ID" value="MBK5143902.1"/>
    <property type="molecule type" value="Genomic_DNA"/>
</dbReference>